<proteinExistence type="predicted"/>
<evidence type="ECO:0000313" key="2">
    <source>
        <dbReference type="EMBL" id="PQP99182.1"/>
    </source>
</evidence>
<organism evidence="2 3">
    <name type="scientific">Prunus yedoensis var. nudiflora</name>
    <dbReference type="NCBI Taxonomy" id="2094558"/>
    <lineage>
        <taxon>Eukaryota</taxon>
        <taxon>Viridiplantae</taxon>
        <taxon>Streptophyta</taxon>
        <taxon>Embryophyta</taxon>
        <taxon>Tracheophyta</taxon>
        <taxon>Spermatophyta</taxon>
        <taxon>Magnoliopsida</taxon>
        <taxon>eudicotyledons</taxon>
        <taxon>Gunneridae</taxon>
        <taxon>Pentapetalae</taxon>
        <taxon>rosids</taxon>
        <taxon>fabids</taxon>
        <taxon>Rosales</taxon>
        <taxon>Rosaceae</taxon>
        <taxon>Amygdaloideae</taxon>
        <taxon>Amygdaleae</taxon>
        <taxon>Prunus</taxon>
    </lineage>
</organism>
<name>A0A314XYV8_PRUYE</name>
<dbReference type="EMBL" id="PJQY01001839">
    <property type="protein sequence ID" value="PQP99182.1"/>
    <property type="molecule type" value="Genomic_DNA"/>
</dbReference>
<gene>
    <name evidence="2" type="ORF">Pyn_40886</name>
</gene>
<evidence type="ECO:0000256" key="1">
    <source>
        <dbReference type="SAM" id="MobiDB-lite"/>
    </source>
</evidence>
<reference evidence="2 3" key="1">
    <citation type="submission" date="2018-02" db="EMBL/GenBank/DDBJ databases">
        <title>Draft genome of wild Prunus yedoensis var. nudiflora.</title>
        <authorList>
            <person name="Baek S."/>
            <person name="Kim J.-H."/>
            <person name="Choi K."/>
            <person name="Kim G.-B."/>
            <person name="Cho A."/>
            <person name="Jang H."/>
            <person name="Shin C.-H."/>
            <person name="Yu H.-J."/>
            <person name="Mun J.-H."/>
        </authorList>
    </citation>
    <scope>NUCLEOTIDE SEQUENCE [LARGE SCALE GENOMIC DNA]</scope>
    <source>
        <strain evidence="3">cv. Jeju island</strain>
        <tissue evidence="2">Leaf</tissue>
    </source>
</reference>
<feature type="region of interest" description="Disordered" evidence="1">
    <location>
        <begin position="40"/>
        <end position="64"/>
    </location>
</feature>
<dbReference type="AlphaFoldDB" id="A0A314XYV8"/>
<evidence type="ECO:0000313" key="3">
    <source>
        <dbReference type="Proteomes" id="UP000250321"/>
    </source>
</evidence>
<accession>A0A314XYV8</accession>
<sequence>MMGVVIGNSATSDRSGKRHCVGIDDEGEYMIDSGIDFSGQQQFDTNGFADTVEETSLERSPRLP</sequence>
<dbReference type="Proteomes" id="UP000250321">
    <property type="component" value="Unassembled WGS sequence"/>
</dbReference>
<comment type="caution">
    <text evidence="2">The sequence shown here is derived from an EMBL/GenBank/DDBJ whole genome shotgun (WGS) entry which is preliminary data.</text>
</comment>
<protein>
    <submittedName>
        <fullName evidence="2">Uncharacterized protein</fullName>
    </submittedName>
</protein>
<keyword evidence="3" id="KW-1185">Reference proteome</keyword>